<keyword evidence="3 4" id="KW-0597">Phosphoprotein</keyword>
<feature type="domain" description="Histidine kinase" evidence="5">
    <location>
        <begin position="305"/>
        <end position="529"/>
    </location>
</feature>
<dbReference type="InterPro" id="IPR013655">
    <property type="entry name" value="PAS_fold_3"/>
</dbReference>
<evidence type="ECO:0000313" key="9">
    <source>
        <dbReference type="Proteomes" id="UP000255177"/>
    </source>
</evidence>
<dbReference type="PANTHER" id="PTHR43065">
    <property type="entry name" value="SENSOR HISTIDINE KINASE"/>
    <property type="match status" value="1"/>
</dbReference>
<dbReference type="SMART" id="SM00388">
    <property type="entry name" value="HisKA"/>
    <property type="match status" value="1"/>
</dbReference>
<evidence type="ECO:0000256" key="3">
    <source>
        <dbReference type="ARBA" id="ARBA00022553"/>
    </source>
</evidence>
<dbReference type="InterPro" id="IPR001789">
    <property type="entry name" value="Sig_transdc_resp-reg_receiver"/>
</dbReference>
<dbReference type="InterPro" id="IPR000014">
    <property type="entry name" value="PAS"/>
</dbReference>
<dbReference type="InterPro" id="IPR036097">
    <property type="entry name" value="HisK_dim/P_sf"/>
</dbReference>
<name>A0A380SZV6_9PSED</name>
<dbReference type="Gene3D" id="1.10.287.130">
    <property type="match status" value="1"/>
</dbReference>
<dbReference type="PANTHER" id="PTHR43065:SF42">
    <property type="entry name" value="TWO-COMPONENT SENSOR PPRA"/>
    <property type="match status" value="1"/>
</dbReference>
<dbReference type="InterPro" id="IPR004358">
    <property type="entry name" value="Sig_transdc_His_kin-like_C"/>
</dbReference>
<sequence length="683" mass="75820">MSGSMSVKVRNHDWASTALGPLHLWPASLRIAVDMLLASKFPGCLVWGPQLVTIYNDAFKPILGAKPEALGRGFDEVWSEAWDSIGALVFRTLSGEAIFIENFPLMINRNGSMEQTYFTFCYSPIRDERGAVAGFLDTVIETTASVEAELQWRHLTNTFERQVQERTADRNRFWQLSSDIMLVVLPDLRISAVNPAWTQVLGWHEDEVLQTSVMTLVHADDHQEVVSVVERLRAGQGTENTVSRLRHKDGHYRWFNWAAVPSELGFTAVGNDITQEREREETLRHAEELLRQSQKMEAIGQLSGGMAHDFNNLLTGISGSLELLERRIAQGHLENLHVYLDAARGAAKRAATLTHRLLAFSRRQALDPKPACINQLVLDIEQLIQQTVGTHIDLQVQVEPAPWWVLIDANQLENALINLCINARDAMSAGGCLRITTGNERHELPSEGEDGLAPGDYFSLQVQDNGHGMNADIVARAFDPFFTTKPVGQGTGLGLSMVYGFVRQSGGRVWIDSSPGQGTRVKILLPRYLDELPEPAAGEPSRKAYARAKGERILLVDDESTLRLLIKEALEEEGFEVFEAGDAEAALQQFRQLGTVDLLITDIGLPRGVSGRQLANAVHTIQPQQKVLLITGFAEQQVTEEQVLEPGVALMTKPFALEDLVHQVHEMLEAVQPVLLDLSPALR</sequence>
<dbReference type="InterPro" id="IPR005467">
    <property type="entry name" value="His_kinase_dom"/>
</dbReference>
<evidence type="ECO:0000259" key="5">
    <source>
        <dbReference type="PROSITE" id="PS50109"/>
    </source>
</evidence>
<proteinExistence type="predicted"/>
<dbReference type="Pfam" id="PF00512">
    <property type="entry name" value="HisKA"/>
    <property type="match status" value="1"/>
</dbReference>
<dbReference type="SUPFAM" id="SSF55785">
    <property type="entry name" value="PYP-like sensor domain (PAS domain)"/>
    <property type="match status" value="2"/>
</dbReference>
<reference evidence="9" key="1">
    <citation type="submission" date="2018-07" db="EMBL/GenBank/DDBJ databases">
        <authorList>
            <person name="Blom J."/>
        </authorList>
    </citation>
    <scope>NUCLEOTIDE SEQUENCE [LARGE SCALE GENOMIC DNA]</scope>
    <source>
        <strain evidence="9">CCOS 864</strain>
    </source>
</reference>
<dbReference type="Gene3D" id="3.40.50.2300">
    <property type="match status" value="1"/>
</dbReference>
<evidence type="ECO:0000256" key="4">
    <source>
        <dbReference type="PROSITE-ProRule" id="PRU00169"/>
    </source>
</evidence>
<dbReference type="Gene3D" id="3.30.450.20">
    <property type="entry name" value="PAS domain"/>
    <property type="match status" value="2"/>
</dbReference>
<dbReference type="Pfam" id="PF08447">
    <property type="entry name" value="PAS_3"/>
    <property type="match status" value="1"/>
</dbReference>
<accession>A0A380SZV6</accession>
<dbReference type="GO" id="GO:0000155">
    <property type="term" value="F:phosphorelay sensor kinase activity"/>
    <property type="evidence" value="ECO:0007669"/>
    <property type="project" value="InterPro"/>
</dbReference>
<evidence type="ECO:0000259" key="6">
    <source>
        <dbReference type="PROSITE" id="PS50110"/>
    </source>
</evidence>
<evidence type="ECO:0000256" key="2">
    <source>
        <dbReference type="ARBA" id="ARBA00012438"/>
    </source>
</evidence>
<dbReference type="Gene3D" id="3.30.565.10">
    <property type="entry name" value="Histidine kinase-like ATPase, C-terminal domain"/>
    <property type="match status" value="1"/>
</dbReference>
<protein>
    <recommendedName>
        <fullName evidence="2">histidine kinase</fullName>
        <ecNumber evidence="2">2.7.13.3</ecNumber>
    </recommendedName>
</protein>
<dbReference type="Pfam" id="PF02518">
    <property type="entry name" value="HATPase_c"/>
    <property type="match status" value="1"/>
</dbReference>
<organism evidence="8 9">
    <name type="scientific">Pseudomonas wadenswilerensis</name>
    <dbReference type="NCBI Taxonomy" id="1785161"/>
    <lineage>
        <taxon>Bacteria</taxon>
        <taxon>Pseudomonadati</taxon>
        <taxon>Pseudomonadota</taxon>
        <taxon>Gammaproteobacteria</taxon>
        <taxon>Pseudomonadales</taxon>
        <taxon>Pseudomonadaceae</taxon>
        <taxon>Pseudomonas</taxon>
    </lineage>
</organism>
<dbReference type="EC" id="2.7.13.3" evidence="2"/>
<dbReference type="PROSITE" id="PS50109">
    <property type="entry name" value="HIS_KIN"/>
    <property type="match status" value="1"/>
</dbReference>
<dbReference type="InterPro" id="IPR036890">
    <property type="entry name" value="HATPase_C_sf"/>
</dbReference>
<feature type="modified residue" description="4-aspartylphosphate" evidence="4">
    <location>
        <position position="602"/>
    </location>
</feature>
<dbReference type="SUPFAM" id="SSF55874">
    <property type="entry name" value="ATPase domain of HSP90 chaperone/DNA topoisomerase II/histidine kinase"/>
    <property type="match status" value="1"/>
</dbReference>
<dbReference type="NCBIfam" id="TIGR00229">
    <property type="entry name" value="sensory_box"/>
    <property type="match status" value="1"/>
</dbReference>
<dbReference type="PROSITE" id="PS50110">
    <property type="entry name" value="RESPONSE_REGULATORY"/>
    <property type="match status" value="1"/>
</dbReference>
<comment type="catalytic activity">
    <reaction evidence="1">
        <text>ATP + protein L-histidine = ADP + protein N-phospho-L-histidine.</text>
        <dbReference type="EC" id="2.7.13.3"/>
    </reaction>
</comment>
<dbReference type="InterPro" id="IPR011006">
    <property type="entry name" value="CheY-like_superfamily"/>
</dbReference>
<evidence type="ECO:0000259" key="7">
    <source>
        <dbReference type="PROSITE" id="PS50112"/>
    </source>
</evidence>
<dbReference type="SMART" id="SM00387">
    <property type="entry name" value="HATPase_c"/>
    <property type="match status" value="1"/>
</dbReference>
<keyword evidence="9" id="KW-1185">Reference proteome</keyword>
<dbReference type="PROSITE" id="PS50112">
    <property type="entry name" value="PAS"/>
    <property type="match status" value="1"/>
</dbReference>
<dbReference type="CDD" id="cd00082">
    <property type="entry name" value="HisKA"/>
    <property type="match status" value="1"/>
</dbReference>
<evidence type="ECO:0000256" key="1">
    <source>
        <dbReference type="ARBA" id="ARBA00000085"/>
    </source>
</evidence>
<feature type="domain" description="PAS" evidence="7">
    <location>
        <begin position="181"/>
        <end position="236"/>
    </location>
</feature>
<dbReference type="Proteomes" id="UP000255177">
    <property type="component" value="Unassembled WGS sequence"/>
</dbReference>
<feature type="domain" description="Response regulatory" evidence="6">
    <location>
        <begin position="552"/>
        <end position="668"/>
    </location>
</feature>
<keyword evidence="8" id="KW-0808">Transferase</keyword>
<dbReference type="InterPro" id="IPR003661">
    <property type="entry name" value="HisK_dim/P_dom"/>
</dbReference>
<dbReference type="CDD" id="cd00130">
    <property type="entry name" value="PAS"/>
    <property type="match status" value="1"/>
</dbReference>
<dbReference type="EMBL" id="UIDD01000007">
    <property type="protein sequence ID" value="SUQ62830.1"/>
    <property type="molecule type" value="Genomic_DNA"/>
</dbReference>
<gene>
    <name evidence="8" type="ORF">CCOS864_02279</name>
</gene>
<dbReference type="SMART" id="SM00448">
    <property type="entry name" value="REC"/>
    <property type="match status" value="1"/>
</dbReference>
<dbReference type="AlphaFoldDB" id="A0A380SZV6"/>
<dbReference type="SUPFAM" id="SSF52172">
    <property type="entry name" value="CheY-like"/>
    <property type="match status" value="1"/>
</dbReference>
<dbReference type="Pfam" id="PF00072">
    <property type="entry name" value="Response_reg"/>
    <property type="match status" value="1"/>
</dbReference>
<evidence type="ECO:0000313" key="8">
    <source>
        <dbReference type="EMBL" id="SUQ62830.1"/>
    </source>
</evidence>
<dbReference type="SUPFAM" id="SSF47384">
    <property type="entry name" value="Homodimeric domain of signal transducing histidine kinase"/>
    <property type="match status" value="1"/>
</dbReference>
<dbReference type="SMART" id="SM00091">
    <property type="entry name" value="PAS"/>
    <property type="match status" value="1"/>
</dbReference>
<dbReference type="InterPro" id="IPR035965">
    <property type="entry name" value="PAS-like_dom_sf"/>
</dbReference>
<dbReference type="InterPro" id="IPR003594">
    <property type="entry name" value="HATPase_dom"/>
</dbReference>
<dbReference type="PRINTS" id="PR00344">
    <property type="entry name" value="BCTRLSENSOR"/>
</dbReference>